<evidence type="ECO:0000256" key="5">
    <source>
        <dbReference type="ARBA" id="ARBA00022989"/>
    </source>
</evidence>
<feature type="transmembrane region" description="Helical" evidence="8">
    <location>
        <begin position="472"/>
        <end position="494"/>
    </location>
</feature>
<dbReference type="KEGG" id="csh:Closa_4194"/>
<evidence type="ECO:0000256" key="4">
    <source>
        <dbReference type="ARBA" id="ARBA00022692"/>
    </source>
</evidence>
<comment type="subcellular location">
    <subcellularLocation>
        <location evidence="1">Membrane</location>
        <topology evidence="1">Multi-pass membrane protein</topology>
    </subcellularLocation>
</comment>
<evidence type="ECO:0000313" key="10">
    <source>
        <dbReference type="Proteomes" id="UP000001662"/>
    </source>
</evidence>
<dbReference type="Pfam" id="PF01496">
    <property type="entry name" value="V_ATPase_I"/>
    <property type="match status" value="1"/>
</dbReference>
<dbReference type="PANTHER" id="PTHR11629:SF63">
    <property type="entry name" value="V-TYPE PROTON ATPASE SUBUNIT A"/>
    <property type="match status" value="1"/>
</dbReference>
<evidence type="ECO:0000256" key="1">
    <source>
        <dbReference type="ARBA" id="ARBA00004141"/>
    </source>
</evidence>
<dbReference type="PANTHER" id="PTHR11629">
    <property type="entry name" value="VACUOLAR PROTON ATPASES"/>
    <property type="match status" value="1"/>
</dbReference>
<keyword evidence="7 8" id="KW-0472">Membrane</keyword>
<organism evidence="9 10">
    <name type="scientific">Lacrimispora saccharolytica (strain ATCC 35040 / DSM 2544 / NRCC 2533 / WM1)</name>
    <name type="common">Clostridium saccharolyticum</name>
    <dbReference type="NCBI Taxonomy" id="610130"/>
    <lineage>
        <taxon>Bacteria</taxon>
        <taxon>Bacillati</taxon>
        <taxon>Bacillota</taxon>
        <taxon>Clostridia</taxon>
        <taxon>Lachnospirales</taxon>
        <taxon>Lachnospiraceae</taxon>
        <taxon>Lacrimispora</taxon>
    </lineage>
</organism>
<keyword evidence="5 8" id="KW-1133">Transmembrane helix</keyword>
<dbReference type="RefSeq" id="WP_013274748.1">
    <property type="nucleotide sequence ID" value="NC_014376.1"/>
</dbReference>
<keyword evidence="4 8" id="KW-0812">Transmembrane</keyword>
<dbReference type="PaxDb" id="610130-Closa_4194"/>
<dbReference type="OrthoDB" id="9803814at2"/>
<sequence length="642" mass="73366">MIEKMKFLSITGPKEDIDRVIDTYLSKYEIHLENALSELKTVKDLRPYIETNPYKDAYQRATELAELLPPGNQANNRKYFSIEKAAGIVAEVGEKVKDLAAKEEALLAEQNSFRQSLDRILPFTGLNYDLSSILHFKYIKFRFGRITHEYYNKFESYVYDTIDTVLYKCREDDQYVWLVYFAPETISNQIDAIYASMHFERFFLPDEYEGTPLDAIHYLEDKINTLQADINSIRKQMSGLLSARQDDLSGALNRLEIFSTNFNVRKLAACTKQNVNTFYIICGWMSNRDAAAFQKEISDDKKTFCFMEDDHNNIMSKPPTKLHNPKLFKPFEMFIQMYGLPAYNEIDPTILIGITYSFLFGFMFGDVGQGMCLLLGGFLLYRLKKMNLAAIISCCGFFSTIFGFLFGSFFGFENIIHAVWLRPMEHMTNLPFIGKLNTVFIVAVSIGMGIILMTMVLNIINSIRFHDPERTLFDTNGTAGLVFYASLVLTIVLYMTGNSIPAAMLLVIMFVIPLVVMFFKEPLTNLVEKKAQIMPKEKGMFVVQGFFELFEVLLSYFSNTLSFVRVGAFAVSHAAMMEVVLMLSGAEAGTPNWLVVILGNLFVCGMEGLIVGIQVLRLEYYELFSRFYRGTGRAFKPYGKKN</sequence>
<dbReference type="AlphaFoldDB" id="D9R3H5"/>
<feature type="transmembrane region" description="Helical" evidence="8">
    <location>
        <begin position="593"/>
        <end position="616"/>
    </location>
</feature>
<dbReference type="EMBL" id="CP002109">
    <property type="protein sequence ID" value="ADL06696.1"/>
    <property type="molecule type" value="Genomic_DNA"/>
</dbReference>
<reference evidence="9" key="1">
    <citation type="submission" date="2010-07" db="EMBL/GenBank/DDBJ databases">
        <title>Complete sequence of Clostridium saccharolyticum WM1.</title>
        <authorList>
            <consortium name="US DOE Joint Genome Institute"/>
            <person name="Lucas S."/>
            <person name="Copeland A."/>
            <person name="Lapidus A."/>
            <person name="Cheng J.-F."/>
            <person name="Bruce D."/>
            <person name="Goodwin L."/>
            <person name="Pitluck S."/>
            <person name="Chertkov O."/>
            <person name="Detter J.C."/>
            <person name="Han C."/>
            <person name="Tapia R."/>
            <person name="Land M."/>
            <person name="Hauser L."/>
            <person name="Chang Y.-J."/>
            <person name="Jeffries C."/>
            <person name="Kyrpides N."/>
            <person name="Ivanova N."/>
            <person name="Mikhailova N."/>
            <person name="Mouttaki H."/>
            <person name="Lin L."/>
            <person name="Zhou J."/>
            <person name="Hemme C.L."/>
            <person name="Woyke T."/>
        </authorList>
    </citation>
    <scope>NUCLEOTIDE SEQUENCE [LARGE SCALE GENOMIC DNA]</scope>
    <source>
        <strain evidence="9">WM1</strain>
    </source>
</reference>
<comment type="similarity">
    <text evidence="2">Belongs to the V-ATPase 116 kDa subunit family.</text>
</comment>
<dbReference type="HOGENOM" id="CLU_025558_0_1_9"/>
<dbReference type="Proteomes" id="UP000001662">
    <property type="component" value="Chromosome"/>
</dbReference>
<feature type="transmembrane region" description="Helical" evidence="8">
    <location>
        <begin position="432"/>
        <end position="460"/>
    </location>
</feature>
<evidence type="ECO:0000256" key="3">
    <source>
        <dbReference type="ARBA" id="ARBA00022448"/>
    </source>
</evidence>
<feature type="transmembrane region" description="Helical" evidence="8">
    <location>
        <begin position="358"/>
        <end position="381"/>
    </location>
</feature>
<dbReference type="GO" id="GO:0033179">
    <property type="term" value="C:proton-transporting V-type ATPase, V0 domain"/>
    <property type="evidence" value="ECO:0007669"/>
    <property type="project" value="InterPro"/>
</dbReference>
<gene>
    <name evidence="9" type="ordered locus">Closa_4194</name>
</gene>
<dbReference type="Gene3D" id="3.30.70.2750">
    <property type="match status" value="1"/>
</dbReference>
<evidence type="ECO:0000313" key="9">
    <source>
        <dbReference type="EMBL" id="ADL06696.1"/>
    </source>
</evidence>
<accession>D9R3H5</accession>
<dbReference type="Gene3D" id="3.30.70.2170">
    <property type="match status" value="1"/>
</dbReference>
<keyword evidence="3" id="KW-0813">Transport</keyword>
<dbReference type="GO" id="GO:0051117">
    <property type="term" value="F:ATPase binding"/>
    <property type="evidence" value="ECO:0007669"/>
    <property type="project" value="TreeGrafter"/>
</dbReference>
<evidence type="ECO:0000256" key="8">
    <source>
        <dbReference type="SAM" id="Phobius"/>
    </source>
</evidence>
<keyword evidence="10" id="KW-1185">Reference proteome</keyword>
<dbReference type="GO" id="GO:0016471">
    <property type="term" value="C:vacuolar proton-transporting V-type ATPase complex"/>
    <property type="evidence" value="ECO:0007669"/>
    <property type="project" value="TreeGrafter"/>
</dbReference>
<protein>
    <submittedName>
        <fullName evidence="9">V-type ATPase 116 kDa subunit</fullName>
    </submittedName>
</protein>
<dbReference type="eggNOG" id="COG1269">
    <property type="taxonomic scope" value="Bacteria"/>
</dbReference>
<feature type="transmembrane region" description="Helical" evidence="8">
    <location>
        <begin position="500"/>
        <end position="519"/>
    </location>
</feature>
<feature type="transmembrane region" description="Helical" evidence="8">
    <location>
        <begin position="388"/>
        <end position="412"/>
    </location>
</feature>
<evidence type="ECO:0000256" key="6">
    <source>
        <dbReference type="ARBA" id="ARBA00023065"/>
    </source>
</evidence>
<dbReference type="STRING" id="610130.Closa_4194"/>
<proteinExistence type="inferred from homology"/>
<dbReference type="GO" id="GO:0046961">
    <property type="term" value="F:proton-transporting ATPase activity, rotational mechanism"/>
    <property type="evidence" value="ECO:0007669"/>
    <property type="project" value="InterPro"/>
</dbReference>
<dbReference type="InterPro" id="IPR002490">
    <property type="entry name" value="V-ATPase_116kDa_su"/>
</dbReference>
<feature type="transmembrane region" description="Helical" evidence="8">
    <location>
        <begin position="563"/>
        <end position="581"/>
    </location>
</feature>
<evidence type="ECO:0000256" key="7">
    <source>
        <dbReference type="ARBA" id="ARBA00023136"/>
    </source>
</evidence>
<dbReference type="GO" id="GO:0007035">
    <property type="term" value="P:vacuolar acidification"/>
    <property type="evidence" value="ECO:0007669"/>
    <property type="project" value="TreeGrafter"/>
</dbReference>
<dbReference type="Gene3D" id="1.20.1460.20">
    <property type="match status" value="1"/>
</dbReference>
<name>D9R3H5_LACSW</name>
<keyword evidence="6" id="KW-0406">Ion transport</keyword>
<evidence type="ECO:0000256" key="2">
    <source>
        <dbReference type="ARBA" id="ARBA00009904"/>
    </source>
</evidence>